<sequence>MAQLDIDPEGLDSSGSRIEGVSERFNAAIEAFSAKIEGFGDACGGDEIGGLIGDAHQAVFEWAKECFLEASGSIADAGYDIRDFAAQHLAADDEVAQIFTQLESHLGGGA</sequence>
<dbReference type="EMBL" id="JAUEMJ010000017">
    <property type="protein sequence ID" value="MDN3243831.1"/>
    <property type="molecule type" value="Genomic_DNA"/>
</dbReference>
<dbReference type="Proteomes" id="UP001171902">
    <property type="component" value="Unassembled WGS sequence"/>
</dbReference>
<proteinExistence type="predicted"/>
<evidence type="ECO:0008006" key="3">
    <source>
        <dbReference type="Google" id="ProtNLM"/>
    </source>
</evidence>
<keyword evidence="2" id="KW-1185">Reference proteome</keyword>
<protein>
    <recommendedName>
        <fullName evidence="3">PE domain-containing protein</fullName>
    </recommendedName>
</protein>
<organism evidence="1 2">
    <name type="scientific">Glycomyces tritici</name>
    <dbReference type="NCBI Taxonomy" id="2665176"/>
    <lineage>
        <taxon>Bacteria</taxon>
        <taxon>Bacillati</taxon>
        <taxon>Actinomycetota</taxon>
        <taxon>Actinomycetes</taxon>
        <taxon>Glycomycetales</taxon>
        <taxon>Glycomycetaceae</taxon>
        <taxon>Glycomyces</taxon>
    </lineage>
</organism>
<evidence type="ECO:0000313" key="2">
    <source>
        <dbReference type="Proteomes" id="UP001171902"/>
    </source>
</evidence>
<dbReference type="RefSeq" id="WP_289960141.1">
    <property type="nucleotide sequence ID" value="NZ_JAUEMJ010000017.1"/>
</dbReference>
<comment type="caution">
    <text evidence="1">The sequence shown here is derived from an EMBL/GenBank/DDBJ whole genome shotgun (WGS) entry which is preliminary data.</text>
</comment>
<evidence type="ECO:0000313" key="1">
    <source>
        <dbReference type="EMBL" id="MDN3243831.1"/>
    </source>
</evidence>
<accession>A0ABT7YYU7</accession>
<gene>
    <name evidence="1" type="ORF">QWI33_29240</name>
</gene>
<reference evidence="1" key="1">
    <citation type="submission" date="2023-06" db="EMBL/GenBank/DDBJ databases">
        <title>Gycomyces niveus sp.nov., a novel actinomycete isolated from soil in Shouguang.</title>
        <authorList>
            <person name="Yang X."/>
            <person name="Zhao J."/>
        </authorList>
    </citation>
    <scope>NUCLEOTIDE SEQUENCE</scope>
    <source>
        <strain evidence="1">NEAU C2</strain>
    </source>
</reference>
<name>A0ABT7YYU7_9ACTN</name>